<gene>
    <name evidence="2" type="ORF">FPRO05_14214</name>
</gene>
<evidence type="ECO:0000256" key="1">
    <source>
        <dbReference type="SAM" id="MobiDB-lite"/>
    </source>
</evidence>
<feature type="compositionally biased region" description="Basic residues" evidence="1">
    <location>
        <begin position="21"/>
        <end position="31"/>
    </location>
</feature>
<reference evidence="2 3" key="1">
    <citation type="submission" date="2017-12" db="EMBL/GenBank/DDBJ databases">
        <title>Genome sequence of the mycotoxigenic crop pathogen Fusarium proliferatum, strain ITEM 2341 from Date Palm.</title>
        <authorList>
            <person name="Almiman B.F."/>
            <person name="Shittu T.A."/>
            <person name="Muthumeenakshi S."/>
            <person name="Baroncelli R."/>
            <person name="Sreenivasaprasada S."/>
        </authorList>
    </citation>
    <scope>NUCLEOTIDE SEQUENCE [LARGE SCALE GENOMIC DNA]</scope>
    <source>
        <strain evidence="2 3">ITEM 2341</strain>
    </source>
</reference>
<dbReference type="Proteomes" id="UP000251714">
    <property type="component" value="Unassembled WGS sequence"/>
</dbReference>
<feature type="region of interest" description="Disordered" evidence="1">
    <location>
        <begin position="1"/>
        <end position="46"/>
    </location>
</feature>
<evidence type="ECO:0000313" key="2">
    <source>
        <dbReference type="EMBL" id="RBA11798.1"/>
    </source>
</evidence>
<protein>
    <submittedName>
        <fullName evidence="2">Uncharacterized protein</fullName>
    </submittedName>
</protein>
<feature type="compositionally biased region" description="Polar residues" evidence="1">
    <location>
        <begin position="1"/>
        <end position="10"/>
    </location>
</feature>
<dbReference type="EMBL" id="PKMI01000044">
    <property type="protein sequence ID" value="RBA11798.1"/>
    <property type="molecule type" value="Genomic_DNA"/>
</dbReference>
<accession>A0A365MTR2</accession>
<dbReference type="AlphaFoldDB" id="A0A365MTR2"/>
<comment type="caution">
    <text evidence="2">The sequence shown here is derived from an EMBL/GenBank/DDBJ whole genome shotgun (WGS) entry which is preliminary data.</text>
</comment>
<evidence type="ECO:0000313" key="3">
    <source>
        <dbReference type="Proteomes" id="UP000251714"/>
    </source>
</evidence>
<name>A0A365MTR2_GIBIN</name>
<proteinExistence type="predicted"/>
<sequence length="439" mass="49943">MATSSETPLSNDWGFGQIQISKKKKMKKGGRIHTLPVPPPPPAEQDAWQPEAFVEKASYDDDMTCEPEITTEYGLSAKALEPYAACDVPAPEAEEGPMSEELGENEAATITTTITAEEEEELAALTVKKAKRGKLLKRDMVRLTLLTQRAQNAAQAQAAKGDEDAAVESIPEKPDLGYTWDYMALAKPPADETPKEDKPWPEEETAAVEAEPIEDVKPMDEEEYEEPKPDDYIQKDHEIAKLPFSSPYKLTAYLQKILEQACFAYGQKHWPELLRKNNWDCVEAVSLTTWVKTLGDTLDMQPSRCLLQSIAEVQAMAVDRRPIDWPTMKKFFDDAAELTKMLKVEEYGEIIIQIQLDIGKIMKGLSQDEEGTRSQEEKKLNWIAEERRKLDEREEEVRKDREKSTNEFQKSAEWEVKRVLKEAKKTLKTREFFQGLVRA</sequence>
<organism evidence="2 3">
    <name type="scientific">Gibberella intermedia</name>
    <name type="common">Bulb rot disease fungus</name>
    <name type="synonym">Fusarium proliferatum</name>
    <dbReference type="NCBI Taxonomy" id="948311"/>
    <lineage>
        <taxon>Eukaryota</taxon>
        <taxon>Fungi</taxon>
        <taxon>Dikarya</taxon>
        <taxon>Ascomycota</taxon>
        <taxon>Pezizomycotina</taxon>
        <taxon>Sordariomycetes</taxon>
        <taxon>Hypocreomycetidae</taxon>
        <taxon>Hypocreales</taxon>
        <taxon>Nectriaceae</taxon>
        <taxon>Fusarium</taxon>
        <taxon>Fusarium fujikuroi species complex</taxon>
    </lineage>
</organism>